<comment type="caution">
    <text evidence="2">The sequence shown here is derived from an EMBL/GenBank/DDBJ whole genome shotgun (WGS) entry which is preliminary data.</text>
</comment>
<evidence type="ECO:0000313" key="3">
    <source>
        <dbReference type="Proteomes" id="UP001255185"/>
    </source>
</evidence>
<protein>
    <submittedName>
        <fullName evidence="2">PhnB protein</fullName>
    </submittedName>
</protein>
<name>A0ABU1TM50_9FLAO</name>
<dbReference type="PANTHER" id="PTHR33990:SF1">
    <property type="entry name" value="PROTEIN YJDN"/>
    <property type="match status" value="1"/>
</dbReference>
<evidence type="ECO:0000259" key="1">
    <source>
        <dbReference type="Pfam" id="PF00903"/>
    </source>
</evidence>
<dbReference type="CDD" id="cd06588">
    <property type="entry name" value="PhnB_like"/>
    <property type="match status" value="1"/>
</dbReference>
<dbReference type="Proteomes" id="UP001255185">
    <property type="component" value="Unassembled WGS sequence"/>
</dbReference>
<dbReference type="PANTHER" id="PTHR33990">
    <property type="entry name" value="PROTEIN YJDN-RELATED"/>
    <property type="match status" value="1"/>
</dbReference>
<dbReference type="InterPro" id="IPR004360">
    <property type="entry name" value="Glyas_Fos-R_dOase_dom"/>
</dbReference>
<dbReference type="InterPro" id="IPR029068">
    <property type="entry name" value="Glyas_Bleomycin-R_OHBP_Dase"/>
</dbReference>
<feature type="domain" description="Glyoxalase/fosfomycin resistance/dioxygenase" evidence="1">
    <location>
        <begin position="15"/>
        <end position="100"/>
    </location>
</feature>
<dbReference type="InterPro" id="IPR028973">
    <property type="entry name" value="PhnB-like"/>
</dbReference>
<dbReference type="EMBL" id="JAVDVI010000003">
    <property type="protein sequence ID" value="MDR6967026.1"/>
    <property type="molecule type" value="Genomic_DNA"/>
</dbReference>
<dbReference type="Pfam" id="PF00903">
    <property type="entry name" value="Glyoxalase"/>
    <property type="match status" value="1"/>
</dbReference>
<accession>A0ABU1TM50</accession>
<dbReference type="SUPFAM" id="SSF54593">
    <property type="entry name" value="Glyoxalase/Bleomycin resistance protein/Dihydroxybiphenyl dioxygenase"/>
    <property type="match status" value="1"/>
</dbReference>
<evidence type="ECO:0000313" key="2">
    <source>
        <dbReference type="EMBL" id="MDR6967026.1"/>
    </source>
</evidence>
<gene>
    <name evidence="2" type="ORF">J2X31_001026</name>
</gene>
<reference evidence="2 3" key="1">
    <citation type="submission" date="2023-07" db="EMBL/GenBank/DDBJ databases">
        <title>Sorghum-associated microbial communities from plants grown in Nebraska, USA.</title>
        <authorList>
            <person name="Schachtman D."/>
        </authorList>
    </citation>
    <scope>NUCLEOTIDE SEQUENCE [LARGE SCALE GENOMIC DNA]</scope>
    <source>
        <strain evidence="2 3">3773</strain>
    </source>
</reference>
<organism evidence="2 3">
    <name type="scientific">Flavobacterium arsenatis</name>
    <dbReference type="NCBI Taxonomy" id="1484332"/>
    <lineage>
        <taxon>Bacteria</taxon>
        <taxon>Pseudomonadati</taxon>
        <taxon>Bacteroidota</taxon>
        <taxon>Flavobacteriia</taxon>
        <taxon>Flavobacteriales</taxon>
        <taxon>Flavobacteriaceae</taxon>
        <taxon>Flavobacterium</taxon>
    </lineage>
</organism>
<dbReference type="Gene3D" id="3.10.180.10">
    <property type="entry name" value="2,3-Dihydroxybiphenyl 1,2-Dioxygenase, domain 1"/>
    <property type="match status" value="1"/>
</dbReference>
<keyword evidence="3" id="KW-1185">Reference proteome</keyword>
<proteinExistence type="predicted"/>
<sequence>MPPAEGFEMPASEGNKIMHVSLPIGGDTMLMGCDSSEAFGQKHINGTNFSVYLTAESKEDADRLFSGLSAGGTVTMPMENTFWGSYFGMFSDKFGIQWMVGFDECEEN</sequence>